<dbReference type="RefSeq" id="WP_149468326.1">
    <property type="nucleotide sequence ID" value="NZ_QOKW01000004.1"/>
</dbReference>
<sequence>MIAVAGWVHRFGPLASRIAAALFGGYALAALASVAVLALPMSKPPAVLTGQLASFVIYAGAVIWVFAVRSALRAWAGLLVVAAPLALAAWSVW</sequence>
<name>A0A9W7NLS1_9PROT</name>
<proteinExistence type="predicted"/>
<feature type="transmembrane region" description="Helical" evidence="1">
    <location>
        <begin position="46"/>
        <end position="66"/>
    </location>
</feature>
<evidence type="ECO:0000313" key="3">
    <source>
        <dbReference type="Proteomes" id="UP000480854"/>
    </source>
</evidence>
<keyword evidence="1" id="KW-0812">Transmembrane</keyword>
<dbReference type="Proteomes" id="UP000480854">
    <property type="component" value="Unassembled WGS sequence"/>
</dbReference>
<protein>
    <submittedName>
        <fullName evidence="2">DUF3649 domain-containing protein</fullName>
    </submittedName>
</protein>
<comment type="caution">
    <text evidence="2">The sequence shown here is derived from an EMBL/GenBank/DDBJ whole genome shotgun (WGS) entry which is preliminary data.</text>
</comment>
<reference evidence="2 3" key="1">
    <citation type="submission" date="2018-07" db="EMBL/GenBank/DDBJ databases">
        <title>Genome sequence of Azospirillum sp. ATCC 49961.</title>
        <authorList>
            <person name="Sant'Anna F.H."/>
            <person name="Baldani J.I."/>
            <person name="Zilli J.E."/>
            <person name="Reis V.M."/>
            <person name="Hartmann A."/>
            <person name="Cruz L."/>
            <person name="de Souza E.M."/>
            <person name="de Oliveira Pedrosa F."/>
            <person name="Passaglia L.M.P."/>
        </authorList>
    </citation>
    <scope>NUCLEOTIDE SEQUENCE [LARGE SCALE GENOMIC DNA]</scope>
    <source>
        <strain evidence="2 3">ATCC 49961</strain>
    </source>
</reference>
<gene>
    <name evidence="2" type="ORF">DS843_07825</name>
</gene>
<feature type="transmembrane region" description="Helical" evidence="1">
    <location>
        <begin position="18"/>
        <end position="39"/>
    </location>
</feature>
<evidence type="ECO:0000313" key="2">
    <source>
        <dbReference type="EMBL" id="KAA0682428.1"/>
    </source>
</evidence>
<dbReference type="Pfam" id="PF12365">
    <property type="entry name" value="DUF3649"/>
    <property type="match status" value="1"/>
</dbReference>
<evidence type="ECO:0000256" key="1">
    <source>
        <dbReference type="SAM" id="Phobius"/>
    </source>
</evidence>
<keyword evidence="3" id="KW-1185">Reference proteome</keyword>
<organism evidence="2 3">
    <name type="scientific">Roseomonas genomospecies 6</name>
    <dbReference type="NCBI Taxonomy" id="214106"/>
    <lineage>
        <taxon>Bacteria</taxon>
        <taxon>Pseudomonadati</taxon>
        <taxon>Pseudomonadota</taxon>
        <taxon>Alphaproteobacteria</taxon>
        <taxon>Acetobacterales</taxon>
        <taxon>Roseomonadaceae</taxon>
        <taxon>Roseomonas</taxon>
    </lineage>
</organism>
<keyword evidence="1" id="KW-1133">Transmembrane helix</keyword>
<accession>A0A9W7NLS1</accession>
<dbReference type="AlphaFoldDB" id="A0A9W7NLS1"/>
<feature type="transmembrane region" description="Helical" evidence="1">
    <location>
        <begin position="72"/>
        <end position="92"/>
    </location>
</feature>
<dbReference type="OrthoDB" id="1684279at2"/>
<keyword evidence="1" id="KW-0472">Membrane</keyword>
<dbReference type="EMBL" id="QOKW01000004">
    <property type="protein sequence ID" value="KAA0682428.1"/>
    <property type="molecule type" value="Genomic_DNA"/>
</dbReference>
<dbReference type="InterPro" id="IPR022109">
    <property type="entry name" value="DUF3649"/>
</dbReference>